<reference evidence="2" key="2">
    <citation type="submission" date="2020-09" db="EMBL/GenBank/DDBJ databases">
        <authorList>
            <person name="Sun Q."/>
            <person name="Zhou Y."/>
        </authorList>
    </citation>
    <scope>NUCLEOTIDE SEQUENCE</scope>
    <source>
        <strain evidence="2">CGMCC 1.15371</strain>
    </source>
</reference>
<proteinExistence type="predicted"/>
<feature type="domain" description="Right handed beta helix" evidence="1">
    <location>
        <begin position="288"/>
        <end position="397"/>
    </location>
</feature>
<gene>
    <name evidence="2" type="ORF">GCM10011391_09970</name>
</gene>
<evidence type="ECO:0000259" key="1">
    <source>
        <dbReference type="Pfam" id="PF13229"/>
    </source>
</evidence>
<dbReference type="Gene3D" id="2.160.20.10">
    <property type="entry name" value="Single-stranded right-handed beta-helix, Pectin lyase-like"/>
    <property type="match status" value="3"/>
</dbReference>
<dbReference type="AlphaFoldDB" id="A0A8J2VN84"/>
<dbReference type="EMBL" id="BMIR01000003">
    <property type="protein sequence ID" value="GGE33321.1"/>
    <property type="molecule type" value="Genomic_DNA"/>
</dbReference>
<dbReference type="InterPro" id="IPR012334">
    <property type="entry name" value="Pectin_lyas_fold"/>
</dbReference>
<dbReference type="SMART" id="SM00710">
    <property type="entry name" value="PbH1"/>
    <property type="match status" value="4"/>
</dbReference>
<dbReference type="InterPro" id="IPR039448">
    <property type="entry name" value="Beta_helix"/>
</dbReference>
<keyword evidence="3" id="KW-1185">Reference proteome</keyword>
<dbReference type="Proteomes" id="UP000628775">
    <property type="component" value="Unassembled WGS sequence"/>
</dbReference>
<protein>
    <recommendedName>
        <fullName evidence="1">Right handed beta helix domain-containing protein</fullName>
    </recommendedName>
</protein>
<dbReference type="SUPFAM" id="SSF51126">
    <property type="entry name" value="Pectin lyase-like"/>
    <property type="match status" value="2"/>
</dbReference>
<reference evidence="2" key="1">
    <citation type="journal article" date="2014" name="Int. J. Syst. Evol. Microbiol.">
        <title>Complete genome sequence of Corynebacterium casei LMG S-19264T (=DSM 44701T), isolated from a smear-ripened cheese.</title>
        <authorList>
            <consortium name="US DOE Joint Genome Institute (JGI-PGF)"/>
            <person name="Walter F."/>
            <person name="Albersmeier A."/>
            <person name="Kalinowski J."/>
            <person name="Ruckert C."/>
        </authorList>
    </citation>
    <scope>NUCLEOTIDE SEQUENCE</scope>
    <source>
        <strain evidence="2">CGMCC 1.15371</strain>
    </source>
</reference>
<comment type="caution">
    <text evidence="2">The sequence shown here is derived from an EMBL/GenBank/DDBJ whole genome shotgun (WGS) entry which is preliminary data.</text>
</comment>
<name>A0A8J2VN84_9BACL</name>
<evidence type="ECO:0000313" key="2">
    <source>
        <dbReference type="EMBL" id="GGE33321.1"/>
    </source>
</evidence>
<sequence length="795" mass="87627">MREMSGSYLLELERWQVKNDGTDAENSTLGINRALNWAGKQGFTRFILPKGIYLIDETRPVEPQSYMALDLGGSTLRMRDNGLSSYAVVSFRRNQQFARLTNGRIEGDRFTHDYSSGGTHEFGVGVQLQYGGQQLSIDNLEIFNMTGDGLIAITSFGGIGGVGMPPLAGNLESGGINLIDGTLMNEADRIRTKVMLPIVDALKNSGFFGLYGDSYGGIGTEVTTDLYDVIFYKEDESLLTAKTDIHFFDEVPLPQDAAFAKVVLHQSIVPSASGCRLIVRTPQFPKHVSIEKCHIHDCRRLGITMAGAKYVSIRECDIHDISGTAPQGAIDIEDGYAINQYIYIDNNSIYANKNYNIIAVAGRHISVTNNRLQDGIFTINSGVNEAIVDNNYFNNTGPRLEGATLFSNNVLLNSRMRLLGAGNVLIDHCFFHNTPLNFNNTKAFVAQVAHCKFLFDDDFITATVNPGSPLIFSAEPQKLSDCQFEGGGTEAFTTVPVGAHDWLLNNVSFLHIRHMSNRITRLPAGTYNSCTFVDCGRLGEVANPTQTDYTFTGCHFEWGGYSLFYMGPQDKVSSFKVKGCQFQCDGTGQAFFLKGNWGRLEVTDNHFNYTTASNDTMIQLWSTLAADSVLLSRNTFIAVNSHPVVNAADSPSVPLIFEDNTLIHAEVKLNDLHEKRNNRFDGAYDPYNVLETEPSTGFFKVGQVIKNASPQPGEYFGWVCVTEGFATTISWQPLHQFVVNARVYANGNVYQCTKAGTTSSIAPSQKQGTVTDGTVTWEWLGAHAVFARFGSIEEK</sequence>
<dbReference type="Pfam" id="PF13229">
    <property type="entry name" value="Beta_helix"/>
    <property type="match status" value="1"/>
</dbReference>
<accession>A0A8J2VN84</accession>
<organism evidence="2 3">
    <name type="scientific">Pullulanibacillus camelliae</name>
    <dbReference type="NCBI Taxonomy" id="1707096"/>
    <lineage>
        <taxon>Bacteria</taxon>
        <taxon>Bacillati</taxon>
        <taxon>Bacillota</taxon>
        <taxon>Bacilli</taxon>
        <taxon>Bacillales</taxon>
        <taxon>Sporolactobacillaceae</taxon>
        <taxon>Pullulanibacillus</taxon>
    </lineage>
</organism>
<dbReference type="InterPro" id="IPR006626">
    <property type="entry name" value="PbH1"/>
</dbReference>
<dbReference type="InterPro" id="IPR011050">
    <property type="entry name" value="Pectin_lyase_fold/virulence"/>
</dbReference>
<evidence type="ECO:0000313" key="3">
    <source>
        <dbReference type="Proteomes" id="UP000628775"/>
    </source>
</evidence>